<dbReference type="GO" id="GO:0016020">
    <property type="term" value="C:membrane"/>
    <property type="evidence" value="ECO:0007669"/>
    <property type="project" value="UniProtKB-SubCell"/>
</dbReference>
<proteinExistence type="inferred from homology"/>
<name>A0A6A2ZYU4_HIBSY</name>
<dbReference type="AlphaFoldDB" id="A0A6A2ZYU4"/>
<evidence type="ECO:0000256" key="2">
    <source>
        <dbReference type="ARBA" id="ARBA00010199"/>
    </source>
</evidence>
<keyword evidence="6 7" id="KW-0472">Membrane</keyword>
<reference evidence="8" key="1">
    <citation type="submission" date="2019-09" db="EMBL/GenBank/DDBJ databases">
        <title>Draft genome information of white flower Hibiscus syriacus.</title>
        <authorList>
            <person name="Kim Y.-M."/>
        </authorList>
    </citation>
    <scope>NUCLEOTIDE SEQUENCE [LARGE SCALE GENOMIC DNA]</scope>
    <source>
        <strain evidence="8">YM2019G1</strain>
    </source>
</reference>
<dbReference type="GO" id="GO:0015297">
    <property type="term" value="F:antiporter activity"/>
    <property type="evidence" value="ECO:0007669"/>
    <property type="project" value="InterPro"/>
</dbReference>
<evidence type="ECO:0000256" key="3">
    <source>
        <dbReference type="ARBA" id="ARBA00022448"/>
    </source>
</evidence>
<keyword evidence="4 7" id="KW-0812">Transmembrane</keyword>
<dbReference type="EMBL" id="VEPZ02001070">
    <property type="protein sequence ID" value="KAE8696065.1"/>
    <property type="molecule type" value="Genomic_DNA"/>
</dbReference>
<feature type="transmembrane region" description="Helical" evidence="7">
    <location>
        <begin position="109"/>
        <end position="129"/>
    </location>
</feature>
<dbReference type="PANTHER" id="PTHR11206">
    <property type="entry name" value="MULTIDRUG RESISTANCE PROTEIN"/>
    <property type="match status" value="1"/>
</dbReference>
<feature type="transmembrane region" description="Helical" evidence="7">
    <location>
        <begin position="149"/>
        <end position="167"/>
    </location>
</feature>
<dbReference type="InterPro" id="IPR045069">
    <property type="entry name" value="MATE_euk"/>
</dbReference>
<keyword evidence="3" id="KW-0813">Transport</keyword>
<feature type="transmembrane region" description="Helical" evidence="7">
    <location>
        <begin position="67"/>
        <end position="88"/>
    </location>
</feature>
<protein>
    <recommendedName>
        <fullName evidence="7">Protein DETOXIFICATION</fullName>
    </recommendedName>
    <alternativeName>
        <fullName evidence="7">Multidrug and toxic compound extrusion protein</fullName>
    </alternativeName>
</protein>
<comment type="caution">
    <text evidence="8">The sequence shown here is derived from an EMBL/GenBank/DDBJ whole genome shotgun (WGS) entry which is preliminary data.</text>
</comment>
<evidence type="ECO:0000256" key="4">
    <source>
        <dbReference type="ARBA" id="ARBA00022692"/>
    </source>
</evidence>
<gene>
    <name evidence="8" type="ORF">F3Y22_tig00110677pilonHSYRG00093</name>
</gene>
<comment type="similarity">
    <text evidence="2 7">Belongs to the multi antimicrobial extrusion (MATE) (TC 2.A.66.1) family.</text>
</comment>
<evidence type="ECO:0000256" key="7">
    <source>
        <dbReference type="RuleBase" id="RU004914"/>
    </source>
</evidence>
<feature type="transmembrane region" description="Helical" evidence="7">
    <location>
        <begin position="179"/>
        <end position="199"/>
    </location>
</feature>
<feature type="transmembrane region" description="Helical" evidence="7">
    <location>
        <begin position="309"/>
        <end position="329"/>
    </location>
</feature>
<keyword evidence="9" id="KW-1185">Reference proteome</keyword>
<accession>A0A6A2ZYU4</accession>
<evidence type="ECO:0000256" key="5">
    <source>
        <dbReference type="ARBA" id="ARBA00022989"/>
    </source>
</evidence>
<dbReference type="GO" id="GO:1990961">
    <property type="term" value="P:xenobiotic detoxification by transmembrane export across the plasma membrane"/>
    <property type="evidence" value="ECO:0007669"/>
    <property type="project" value="InterPro"/>
</dbReference>
<feature type="transmembrane region" description="Helical" evidence="7">
    <location>
        <begin position="205"/>
        <end position="227"/>
    </location>
</feature>
<evidence type="ECO:0000256" key="1">
    <source>
        <dbReference type="ARBA" id="ARBA00004141"/>
    </source>
</evidence>
<feature type="transmembrane region" description="Helical" evidence="7">
    <location>
        <begin position="30"/>
        <end position="55"/>
    </location>
</feature>
<organism evidence="8 9">
    <name type="scientific">Hibiscus syriacus</name>
    <name type="common">Rose of Sharon</name>
    <dbReference type="NCBI Taxonomy" id="106335"/>
    <lineage>
        <taxon>Eukaryota</taxon>
        <taxon>Viridiplantae</taxon>
        <taxon>Streptophyta</taxon>
        <taxon>Embryophyta</taxon>
        <taxon>Tracheophyta</taxon>
        <taxon>Spermatophyta</taxon>
        <taxon>Magnoliopsida</taxon>
        <taxon>eudicotyledons</taxon>
        <taxon>Gunneridae</taxon>
        <taxon>Pentapetalae</taxon>
        <taxon>rosids</taxon>
        <taxon>malvids</taxon>
        <taxon>Malvales</taxon>
        <taxon>Malvaceae</taxon>
        <taxon>Malvoideae</taxon>
        <taxon>Hibiscus</taxon>
    </lineage>
</organism>
<feature type="transmembrane region" description="Helical" evidence="7">
    <location>
        <begin position="454"/>
        <end position="478"/>
    </location>
</feature>
<evidence type="ECO:0000313" key="8">
    <source>
        <dbReference type="EMBL" id="KAE8696065.1"/>
    </source>
</evidence>
<feature type="transmembrane region" description="Helical" evidence="7">
    <location>
        <begin position="350"/>
        <end position="370"/>
    </location>
</feature>
<evidence type="ECO:0000256" key="6">
    <source>
        <dbReference type="ARBA" id="ARBA00023136"/>
    </source>
</evidence>
<feature type="transmembrane region" description="Helical" evidence="7">
    <location>
        <begin position="390"/>
        <end position="411"/>
    </location>
</feature>
<keyword evidence="5 7" id="KW-1133">Transmembrane helix</keyword>
<dbReference type="Pfam" id="PF01554">
    <property type="entry name" value="MatE"/>
    <property type="match status" value="2"/>
</dbReference>
<sequence>MEEPLLCRRNLEEEKRKITWSGFAEELKAVSYMAVPMVAVSVSHYCLQVITMIMVGHLGELPLSGCALGVSFANVTGFSFIFGIAGALETLCGQAYGAQQYQKLGSYTYCSILSLYPICIPICFSWIFMDKLLVSLGQNPEISVEAGRYAIWLIPALLAYPILQSLIRYLQCQSLVLPMFLSSSAAVLLHTCLCWILTYKTSMGIAGGALSTGLALWFNVTLLVIYMRYSSACEKSRAFVFKDVLSCVKEIFSYGVPSAAMIWDVHNLVLTELIFFGSVIGQFCSLEWWSFELLILLSGLLPDSMLETSVLSICMTITTLHFFVPYGISAAASTRVSNELGAGNPEAARLSVIVATVIGLIEPIMVVTVFLSWRHVFGYIFSNEVEVVNYIAQIIPLLCISVFMDSLQAVLSGVARGTGWQHIGAYVNLGAYYLVGIPVAACLCFVAKWRGKGLWTGIVSGTTVQALVLAIVTASINWQKQANNARERIQEKPVRANNGAA</sequence>
<dbReference type="Proteomes" id="UP000436088">
    <property type="component" value="Unassembled WGS sequence"/>
</dbReference>
<comment type="subcellular location">
    <subcellularLocation>
        <location evidence="1">Membrane</location>
        <topology evidence="1">Multi-pass membrane protein</topology>
    </subcellularLocation>
</comment>
<dbReference type="CDD" id="cd13132">
    <property type="entry name" value="MATE_eukaryotic"/>
    <property type="match status" value="1"/>
</dbReference>
<dbReference type="GO" id="GO:0042910">
    <property type="term" value="F:xenobiotic transmembrane transporter activity"/>
    <property type="evidence" value="ECO:0007669"/>
    <property type="project" value="InterPro"/>
</dbReference>
<dbReference type="NCBIfam" id="TIGR00797">
    <property type="entry name" value="matE"/>
    <property type="match status" value="1"/>
</dbReference>
<feature type="transmembrane region" description="Helical" evidence="7">
    <location>
        <begin position="423"/>
        <end position="448"/>
    </location>
</feature>
<dbReference type="InterPro" id="IPR002528">
    <property type="entry name" value="MATE_fam"/>
</dbReference>
<evidence type="ECO:0000313" key="9">
    <source>
        <dbReference type="Proteomes" id="UP000436088"/>
    </source>
</evidence>